<keyword evidence="2" id="KW-0064">Aspartyl protease</keyword>
<feature type="compositionally biased region" description="Basic and acidic residues" evidence="5">
    <location>
        <begin position="315"/>
        <end position="327"/>
    </location>
</feature>
<evidence type="ECO:0000256" key="4">
    <source>
        <dbReference type="PROSITE-ProRule" id="PRU00047"/>
    </source>
</evidence>
<dbReference type="GO" id="GO:0003677">
    <property type="term" value="F:DNA binding"/>
    <property type="evidence" value="ECO:0007669"/>
    <property type="project" value="UniProtKB-KW"/>
</dbReference>
<dbReference type="SUPFAM" id="SSF50630">
    <property type="entry name" value="Acid proteases"/>
    <property type="match status" value="1"/>
</dbReference>
<sequence>MDPTHIQATLDMIVGQLGTMSQQIRDTQTSVADLKRHTGERLDNIERIGHPAIYTPSRPQSPYGEDARTEYGPPRDYYRPHHRPHQEPVGRDAPWRDNDAQLLKSIKIDAPTFDGILEPQVFLDWIKGMDSYFKWYNISEEKKVRFAEMKLTGRANQYWTNVEHMRETRGEYPIADWGAMKQELKRKYLPPSYYPRLLDRWNRLTQGSKPVKEYISMFDDFLIRCNGEETTTPTQLLSMFRAGLREDLRNELFARGITTYEAACSLVLDLEESRSHTTRTQDSRPNPFKSSSSQPYKPTGPSGSRPAPNQAQPRSDYKGKTPERETPKTTAGTKCFRCHGYGHIASQCSSPFKVTIIEEVTEEENEPETDLVHHMDDDEEFFEEGDTAVVHCLQKMNYLDLQVVRCAFSQPKPSDDWRRTSIFYTFTKIGDKNCKVIIDSGSCINAVSSAMISKLQLRTTPHPNPYKVAWINSTTLEVKDRSLVPIEFVGYKEKIWCDVLTMDVGQIILGRPWLFDNDVHIYGRSNTCVFEHEGKKIKLLPTQPKSTKEEVKPNSLKPNTGVNLITAKDLDVELESGAPLYALVGREISVDQEEPIPEEVKPLLETFSDVFPDDLPNQLPPLRDIQHAIDLVPGASLPNLPHYRMNPTEHEELKRQVDELLQRGFIKESLSPCAVPALLTPKKDGTWRMCVDSRAINKITVKYRFPIPRLDDMLDMMTGATLFSKIDLKSGYHQIRIRPGDEWKTAFKTKDGLYEWTEMPFGLSNAPSTFMRVMTQILKPLLGKFVVVYFDDILIYSHSVEQHLNHLQQVCEILKKEQMYANPKKCTFLTNQVTFLGFIISSHGISADPEKVRAINEWPIPKNIRDVRSFHGLATFYRRFIRNFSTIVGPITDCLKKGDFVWTTSATKAFEEIKRKMVEAPVMRLPDFSKVFEVTCDASGIGIGGVLSQEGHPVSYFSEKLNDIRQ</sequence>
<feature type="domain" description="CCHC-type" evidence="6">
    <location>
        <begin position="334"/>
        <end position="348"/>
    </location>
</feature>
<dbReference type="InterPro" id="IPR043128">
    <property type="entry name" value="Rev_trsase/Diguanyl_cyclase"/>
</dbReference>
<evidence type="ECO:0000256" key="1">
    <source>
        <dbReference type="ARBA" id="ARBA00022670"/>
    </source>
</evidence>
<dbReference type="PROSITE" id="PS50878">
    <property type="entry name" value="RT_POL"/>
    <property type="match status" value="1"/>
</dbReference>
<dbReference type="Pfam" id="PF00078">
    <property type="entry name" value="RVT_1"/>
    <property type="match status" value="1"/>
</dbReference>
<dbReference type="EMBL" id="JAGYWB010000009">
    <property type="protein sequence ID" value="KAI0510642.1"/>
    <property type="molecule type" value="Genomic_DNA"/>
</dbReference>
<proteinExistence type="predicted"/>
<dbReference type="OrthoDB" id="679712at2759"/>
<keyword evidence="3" id="KW-0238">DNA-binding</keyword>
<dbReference type="GO" id="GO:0006508">
    <property type="term" value="P:proteolysis"/>
    <property type="evidence" value="ECO:0007669"/>
    <property type="project" value="UniProtKB-KW"/>
</dbReference>
<evidence type="ECO:0000313" key="9">
    <source>
        <dbReference type="Proteomes" id="UP000829196"/>
    </source>
</evidence>
<feature type="region of interest" description="Disordered" evidence="5">
    <location>
        <begin position="73"/>
        <end position="94"/>
    </location>
</feature>
<name>A0A8T3BC65_DENNO</name>
<dbReference type="PANTHER" id="PTHR35046">
    <property type="entry name" value="ZINC KNUCKLE (CCHC-TYPE) FAMILY PROTEIN"/>
    <property type="match status" value="1"/>
</dbReference>
<dbReference type="Proteomes" id="UP000829196">
    <property type="component" value="Unassembled WGS sequence"/>
</dbReference>
<feature type="compositionally biased region" description="Basic and acidic residues" evidence="5">
    <location>
        <begin position="85"/>
        <end position="94"/>
    </location>
</feature>
<evidence type="ECO:0000256" key="3">
    <source>
        <dbReference type="ARBA" id="ARBA00023125"/>
    </source>
</evidence>
<dbReference type="CDD" id="cd00303">
    <property type="entry name" value="retropepsin_like"/>
    <property type="match status" value="1"/>
</dbReference>
<gene>
    <name evidence="8" type="ORF">KFK09_011250</name>
</gene>
<organism evidence="8 9">
    <name type="scientific">Dendrobium nobile</name>
    <name type="common">Orchid</name>
    <dbReference type="NCBI Taxonomy" id="94219"/>
    <lineage>
        <taxon>Eukaryota</taxon>
        <taxon>Viridiplantae</taxon>
        <taxon>Streptophyta</taxon>
        <taxon>Embryophyta</taxon>
        <taxon>Tracheophyta</taxon>
        <taxon>Spermatophyta</taxon>
        <taxon>Magnoliopsida</taxon>
        <taxon>Liliopsida</taxon>
        <taxon>Asparagales</taxon>
        <taxon>Orchidaceae</taxon>
        <taxon>Epidendroideae</taxon>
        <taxon>Malaxideae</taxon>
        <taxon>Dendrobiinae</taxon>
        <taxon>Dendrobium</taxon>
    </lineage>
</organism>
<dbReference type="GO" id="GO:0004190">
    <property type="term" value="F:aspartic-type endopeptidase activity"/>
    <property type="evidence" value="ECO:0007669"/>
    <property type="project" value="UniProtKB-KW"/>
</dbReference>
<evidence type="ECO:0000259" key="7">
    <source>
        <dbReference type="PROSITE" id="PS50878"/>
    </source>
</evidence>
<dbReference type="InterPro" id="IPR036875">
    <property type="entry name" value="Znf_CCHC_sf"/>
</dbReference>
<feature type="region of interest" description="Disordered" evidence="5">
    <location>
        <begin position="275"/>
        <end position="331"/>
    </location>
</feature>
<dbReference type="InterPro" id="IPR000477">
    <property type="entry name" value="RT_dom"/>
</dbReference>
<dbReference type="InterPro" id="IPR001878">
    <property type="entry name" value="Znf_CCHC"/>
</dbReference>
<evidence type="ECO:0000259" key="6">
    <source>
        <dbReference type="PROSITE" id="PS50158"/>
    </source>
</evidence>
<dbReference type="Pfam" id="PF17919">
    <property type="entry name" value="RT_RNaseH_2"/>
    <property type="match status" value="1"/>
</dbReference>
<comment type="caution">
    <text evidence="8">The sequence shown here is derived from an EMBL/GenBank/DDBJ whole genome shotgun (WGS) entry which is preliminary data.</text>
</comment>
<dbReference type="Gene3D" id="3.10.10.10">
    <property type="entry name" value="HIV Type 1 Reverse Transcriptase, subunit A, domain 1"/>
    <property type="match status" value="1"/>
</dbReference>
<dbReference type="Gene3D" id="3.30.70.270">
    <property type="match status" value="2"/>
</dbReference>
<feature type="compositionally biased region" description="Polar residues" evidence="5">
    <location>
        <begin position="283"/>
        <end position="296"/>
    </location>
</feature>
<dbReference type="SUPFAM" id="SSF56672">
    <property type="entry name" value="DNA/RNA polymerases"/>
    <property type="match status" value="1"/>
</dbReference>
<dbReference type="PANTHER" id="PTHR35046:SF9">
    <property type="entry name" value="RNA-DIRECTED DNA POLYMERASE"/>
    <property type="match status" value="1"/>
</dbReference>
<dbReference type="SUPFAM" id="SSF57756">
    <property type="entry name" value="Retrovirus zinc finger-like domains"/>
    <property type="match status" value="1"/>
</dbReference>
<dbReference type="GO" id="GO:0008270">
    <property type="term" value="F:zinc ion binding"/>
    <property type="evidence" value="ECO:0007669"/>
    <property type="project" value="UniProtKB-KW"/>
</dbReference>
<dbReference type="InterPro" id="IPR021109">
    <property type="entry name" value="Peptidase_aspartic_dom_sf"/>
</dbReference>
<reference evidence="8" key="1">
    <citation type="journal article" date="2022" name="Front. Genet.">
        <title>Chromosome-Scale Assembly of the Dendrobium nobile Genome Provides Insights Into the Molecular Mechanism of the Biosynthesis of the Medicinal Active Ingredient of Dendrobium.</title>
        <authorList>
            <person name="Xu Q."/>
            <person name="Niu S.-C."/>
            <person name="Li K.-L."/>
            <person name="Zheng P.-J."/>
            <person name="Zhang X.-J."/>
            <person name="Jia Y."/>
            <person name="Liu Y."/>
            <person name="Niu Y.-X."/>
            <person name="Yu L.-H."/>
            <person name="Chen D.-F."/>
            <person name="Zhang G.-Q."/>
        </authorList>
    </citation>
    <scope>NUCLEOTIDE SEQUENCE</scope>
    <source>
        <tissue evidence="8">Leaf</tissue>
    </source>
</reference>
<dbReference type="InterPro" id="IPR005162">
    <property type="entry name" value="Retrotrans_gag_dom"/>
</dbReference>
<dbReference type="FunFam" id="3.30.70.270:FF:000026">
    <property type="entry name" value="Transposon Ty3-G Gag-Pol polyprotein"/>
    <property type="match status" value="1"/>
</dbReference>
<evidence type="ECO:0000256" key="2">
    <source>
        <dbReference type="ARBA" id="ARBA00022750"/>
    </source>
</evidence>
<evidence type="ECO:0008006" key="10">
    <source>
        <dbReference type="Google" id="ProtNLM"/>
    </source>
</evidence>
<keyword evidence="2" id="KW-0378">Hydrolase</keyword>
<dbReference type="SMR" id="A0A8T3BC65"/>
<dbReference type="Pfam" id="PF03732">
    <property type="entry name" value="Retrotrans_gag"/>
    <property type="match status" value="1"/>
</dbReference>
<dbReference type="InterPro" id="IPR043502">
    <property type="entry name" value="DNA/RNA_pol_sf"/>
</dbReference>
<feature type="domain" description="Reverse transcriptase" evidence="7">
    <location>
        <begin position="659"/>
        <end position="840"/>
    </location>
</feature>
<dbReference type="InterPro" id="IPR041577">
    <property type="entry name" value="RT_RNaseH_2"/>
</dbReference>
<evidence type="ECO:0000256" key="5">
    <source>
        <dbReference type="SAM" id="MobiDB-lite"/>
    </source>
</evidence>
<keyword evidence="4" id="KW-0479">Metal-binding</keyword>
<evidence type="ECO:0000313" key="8">
    <source>
        <dbReference type="EMBL" id="KAI0510642.1"/>
    </source>
</evidence>
<dbReference type="AlphaFoldDB" id="A0A8T3BC65"/>
<keyword evidence="4" id="KW-0862">Zinc</keyword>
<keyword evidence="4" id="KW-0863">Zinc-finger</keyword>
<dbReference type="CDD" id="cd01647">
    <property type="entry name" value="RT_LTR"/>
    <property type="match status" value="1"/>
</dbReference>
<dbReference type="Gene3D" id="2.40.70.10">
    <property type="entry name" value="Acid Proteases"/>
    <property type="match status" value="1"/>
</dbReference>
<dbReference type="PROSITE" id="PS50158">
    <property type="entry name" value="ZF_CCHC"/>
    <property type="match status" value="1"/>
</dbReference>
<accession>A0A8T3BC65</accession>
<keyword evidence="1" id="KW-0645">Protease</keyword>
<keyword evidence="9" id="KW-1185">Reference proteome</keyword>
<protein>
    <recommendedName>
        <fullName evidence="10">RNA-directed DNA polymerase</fullName>
    </recommendedName>
</protein>